<organism evidence="2 3">
    <name type="scientific">Fervidobacterium gondwanense DSM 13020</name>
    <dbReference type="NCBI Taxonomy" id="1121883"/>
    <lineage>
        <taxon>Bacteria</taxon>
        <taxon>Thermotogati</taxon>
        <taxon>Thermotogota</taxon>
        <taxon>Thermotogae</taxon>
        <taxon>Thermotogales</taxon>
        <taxon>Fervidobacteriaceae</taxon>
        <taxon>Fervidobacterium</taxon>
    </lineage>
</organism>
<evidence type="ECO:0000313" key="3">
    <source>
        <dbReference type="Proteomes" id="UP000184207"/>
    </source>
</evidence>
<dbReference type="Pfam" id="PF02502">
    <property type="entry name" value="LacAB_rpiB"/>
    <property type="match status" value="1"/>
</dbReference>
<keyword evidence="3" id="KW-1185">Reference proteome</keyword>
<dbReference type="PANTHER" id="PTHR30345">
    <property type="entry name" value="RIBOSE-5-PHOSPHATE ISOMERASE B"/>
    <property type="match status" value="1"/>
</dbReference>
<dbReference type="PIRSF" id="PIRSF005384">
    <property type="entry name" value="RpiB_LacA_B"/>
    <property type="match status" value="1"/>
</dbReference>
<dbReference type="STRING" id="1121883.SAMN02745226_01026"/>
<dbReference type="Gene3D" id="3.40.1400.10">
    <property type="entry name" value="Sugar-phosphate isomerase, RpiB/LacA/LacB"/>
    <property type="match status" value="1"/>
</dbReference>
<protein>
    <submittedName>
        <fullName evidence="2">Ribose 5-phosphate isomerase B</fullName>
    </submittedName>
</protein>
<dbReference type="OrthoDB" id="1778624at2"/>
<proteinExistence type="inferred from homology"/>
<comment type="similarity">
    <text evidence="1">Belongs to the LacAB/RpiB family.</text>
</comment>
<name>A0A1M7SL25_FERGO</name>
<dbReference type="Proteomes" id="UP000184207">
    <property type="component" value="Unassembled WGS sequence"/>
</dbReference>
<dbReference type="EMBL" id="FRDJ01000004">
    <property type="protein sequence ID" value="SHN59173.1"/>
    <property type="molecule type" value="Genomic_DNA"/>
</dbReference>
<reference evidence="3" key="1">
    <citation type="submission" date="2016-12" db="EMBL/GenBank/DDBJ databases">
        <authorList>
            <person name="Varghese N."/>
            <person name="Submissions S."/>
        </authorList>
    </citation>
    <scope>NUCLEOTIDE SEQUENCE [LARGE SCALE GENOMIC DNA]</scope>
    <source>
        <strain evidence="3">DSM 13020</strain>
    </source>
</reference>
<dbReference type="NCBIfam" id="TIGR00689">
    <property type="entry name" value="rpiB_lacA_lacB"/>
    <property type="match status" value="1"/>
</dbReference>
<dbReference type="NCBIfam" id="NF004051">
    <property type="entry name" value="PRK05571.1"/>
    <property type="match status" value="1"/>
</dbReference>
<gene>
    <name evidence="2" type="ORF">SAMN02745226_01026</name>
</gene>
<dbReference type="GO" id="GO:0019316">
    <property type="term" value="P:D-allose catabolic process"/>
    <property type="evidence" value="ECO:0007669"/>
    <property type="project" value="TreeGrafter"/>
</dbReference>
<dbReference type="GO" id="GO:0009052">
    <property type="term" value="P:pentose-phosphate shunt, non-oxidative branch"/>
    <property type="evidence" value="ECO:0007669"/>
    <property type="project" value="TreeGrafter"/>
</dbReference>
<dbReference type="RefSeq" id="WP_072759065.1">
    <property type="nucleotide sequence ID" value="NZ_FRDJ01000004.1"/>
</dbReference>
<evidence type="ECO:0000256" key="1">
    <source>
        <dbReference type="ARBA" id="ARBA00008754"/>
    </source>
</evidence>
<dbReference type="GO" id="GO:0004751">
    <property type="term" value="F:ribose-5-phosphate isomerase activity"/>
    <property type="evidence" value="ECO:0007669"/>
    <property type="project" value="TreeGrafter"/>
</dbReference>
<dbReference type="SUPFAM" id="SSF89623">
    <property type="entry name" value="Ribose/Galactose isomerase RpiB/AlsB"/>
    <property type="match status" value="1"/>
</dbReference>
<sequence length="160" mass="18003">MSEKRLVIGSDKSGFTLKEAVKKHLEEKGYYVEDVGTLDLENWFPYYVVAPRVAKKIQSGEFERGILICGTGAGMSIVANKFKGIYAVAVEGSYTGKMAKVVNNANVLTMGGWVIAPEQACDIVDKWLESSFTEGFPEWRREFLNNAYKEVQKIEEENFK</sequence>
<dbReference type="InterPro" id="IPR003500">
    <property type="entry name" value="RpiB_LacA_LacB"/>
</dbReference>
<dbReference type="InterPro" id="IPR036569">
    <property type="entry name" value="RpiB_LacA_LacB_sf"/>
</dbReference>
<dbReference type="AlphaFoldDB" id="A0A1M7SL25"/>
<evidence type="ECO:0000313" key="2">
    <source>
        <dbReference type="EMBL" id="SHN59173.1"/>
    </source>
</evidence>
<dbReference type="PANTHER" id="PTHR30345:SF0">
    <property type="entry name" value="DNA DAMAGE-REPAIR_TOLERATION PROTEIN DRT102"/>
    <property type="match status" value="1"/>
</dbReference>
<accession>A0A1M7SL25</accession>
<keyword evidence="2" id="KW-0413">Isomerase</keyword>